<dbReference type="EMBL" id="BPVZ01000019">
    <property type="protein sequence ID" value="GKV02795.1"/>
    <property type="molecule type" value="Genomic_DNA"/>
</dbReference>
<organism evidence="1 2">
    <name type="scientific">Rubroshorea leprosula</name>
    <dbReference type="NCBI Taxonomy" id="152421"/>
    <lineage>
        <taxon>Eukaryota</taxon>
        <taxon>Viridiplantae</taxon>
        <taxon>Streptophyta</taxon>
        <taxon>Embryophyta</taxon>
        <taxon>Tracheophyta</taxon>
        <taxon>Spermatophyta</taxon>
        <taxon>Magnoliopsida</taxon>
        <taxon>eudicotyledons</taxon>
        <taxon>Gunneridae</taxon>
        <taxon>Pentapetalae</taxon>
        <taxon>rosids</taxon>
        <taxon>malvids</taxon>
        <taxon>Malvales</taxon>
        <taxon>Dipterocarpaceae</taxon>
        <taxon>Rubroshorea</taxon>
    </lineage>
</organism>
<proteinExistence type="predicted"/>
<sequence>MKVLIDEFDKALRFVSYQVRSCDGKANGVLLEDDDEYSGSIKYPSLDDFYSPAPQQSYCPSPVPVLDWQRHGFYRPSLAEVPPPYWVAHGAYSASIPHGFCRGTTALLGGPWSLLSINSTASWTLLLRSTRTPRIGENQGLE</sequence>
<dbReference type="Proteomes" id="UP001054252">
    <property type="component" value="Unassembled WGS sequence"/>
</dbReference>
<reference evidence="1 2" key="1">
    <citation type="journal article" date="2021" name="Commun. Biol.">
        <title>The genome of Shorea leprosula (Dipterocarpaceae) highlights the ecological relevance of drought in aseasonal tropical rainforests.</title>
        <authorList>
            <person name="Ng K.K.S."/>
            <person name="Kobayashi M.J."/>
            <person name="Fawcett J.A."/>
            <person name="Hatakeyama M."/>
            <person name="Paape T."/>
            <person name="Ng C.H."/>
            <person name="Ang C.C."/>
            <person name="Tnah L.H."/>
            <person name="Lee C.T."/>
            <person name="Nishiyama T."/>
            <person name="Sese J."/>
            <person name="O'Brien M.J."/>
            <person name="Copetti D."/>
            <person name="Mohd Noor M.I."/>
            <person name="Ong R.C."/>
            <person name="Putra M."/>
            <person name="Sireger I.Z."/>
            <person name="Indrioko S."/>
            <person name="Kosugi Y."/>
            <person name="Izuno A."/>
            <person name="Isagi Y."/>
            <person name="Lee S.L."/>
            <person name="Shimizu K.K."/>
        </authorList>
    </citation>
    <scope>NUCLEOTIDE SEQUENCE [LARGE SCALE GENOMIC DNA]</scope>
    <source>
        <strain evidence="1">214</strain>
    </source>
</reference>
<name>A0AAV5IW15_9ROSI</name>
<accession>A0AAV5IW15</accession>
<evidence type="ECO:0000313" key="2">
    <source>
        <dbReference type="Proteomes" id="UP001054252"/>
    </source>
</evidence>
<dbReference type="AlphaFoldDB" id="A0AAV5IW15"/>
<keyword evidence="2" id="KW-1185">Reference proteome</keyword>
<evidence type="ECO:0000313" key="1">
    <source>
        <dbReference type="EMBL" id="GKV02795.1"/>
    </source>
</evidence>
<gene>
    <name evidence="1" type="ORF">SLEP1_g15185</name>
</gene>
<protein>
    <submittedName>
        <fullName evidence="1">Uncharacterized protein</fullName>
    </submittedName>
</protein>
<comment type="caution">
    <text evidence="1">The sequence shown here is derived from an EMBL/GenBank/DDBJ whole genome shotgun (WGS) entry which is preliminary data.</text>
</comment>